<comment type="similarity">
    <text evidence="1">Belongs to the GSP E family.</text>
</comment>
<dbReference type="SUPFAM" id="SSF160246">
    <property type="entry name" value="EspE N-terminal domain-like"/>
    <property type="match status" value="1"/>
</dbReference>
<feature type="compositionally biased region" description="Basic and acidic residues" evidence="4">
    <location>
        <begin position="132"/>
        <end position="145"/>
    </location>
</feature>
<dbReference type="STRING" id="518766.Rmar_0559"/>
<evidence type="ECO:0000256" key="2">
    <source>
        <dbReference type="ARBA" id="ARBA00022741"/>
    </source>
</evidence>
<dbReference type="GO" id="GO:0005524">
    <property type="term" value="F:ATP binding"/>
    <property type="evidence" value="ECO:0007669"/>
    <property type="project" value="UniProtKB-KW"/>
</dbReference>
<feature type="compositionally biased region" description="Low complexity" evidence="4">
    <location>
        <begin position="420"/>
        <end position="434"/>
    </location>
</feature>
<evidence type="ECO:0000256" key="1">
    <source>
        <dbReference type="ARBA" id="ARBA00006611"/>
    </source>
</evidence>
<dbReference type="Pfam" id="PF00437">
    <property type="entry name" value="T2SSE"/>
    <property type="match status" value="1"/>
</dbReference>
<reference evidence="6 7" key="1">
    <citation type="journal article" date="2009" name="Stand. Genomic Sci.">
        <title>Complete genome sequence of Rhodothermus marinus type strain (R-10).</title>
        <authorList>
            <person name="Nolan M."/>
            <person name="Tindall B.J."/>
            <person name="Pomrenke H."/>
            <person name="Lapidus A."/>
            <person name="Copeland A."/>
            <person name="Glavina Del Rio T."/>
            <person name="Lucas S."/>
            <person name="Chen F."/>
            <person name="Tice H."/>
            <person name="Cheng J.F."/>
            <person name="Saunders E."/>
            <person name="Han C."/>
            <person name="Bruce D."/>
            <person name="Goodwin L."/>
            <person name="Chain P."/>
            <person name="Pitluck S."/>
            <person name="Ovchinikova G."/>
            <person name="Pati A."/>
            <person name="Ivanova N."/>
            <person name="Mavromatis K."/>
            <person name="Chen A."/>
            <person name="Palaniappan K."/>
            <person name="Land M."/>
            <person name="Hauser L."/>
            <person name="Chang Y.J."/>
            <person name="Jeffries C.D."/>
            <person name="Brettin T."/>
            <person name="Goker M."/>
            <person name="Bristow J."/>
            <person name="Eisen J.A."/>
            <person name="Markowitz V."/>
            <person name="Hugenholtz P."/>
            <person name="Kyrpides N.C."/>
            <person name="Klenk H.P."/>
            <person name="Detter J.C."/>
        </authorList>
    </citation>
    <scope>NUCLEOTIDE SEQUENCE [LARGE SCALE GENOMIC DNA]</scope>
    <source>
        <strain evidence="7">ATCC 43812 / DSM 4252 / R-10</strain>
    </source>
</reference>
<feature type="region of interest" description="Disordered" evidence="4">
    <location>
        <begin position="336"/>
        <end position="481"/>
    </location>
</feature>
<proteinExistence type="inferred from homology"/>
<dbReference type="AlphaFoldDB" id="D0MF09"/>
<feature type="compositionally biased region" description="Basic and acidic residues" evidence="4">
    <location>
        <begin position="45"/>
        <end position="57"/>
    </location>
</feature>
<dbReference type="GO" id="GO:0016887">
    <property type="term" value="F:ATP hydrolysis activity"/>
    <property type="evidence" value="ECO:0007669"/>
    <property type="project" value="TreeGrafter"/>
</dbReference>
<feature type="compositionally biased region" description="Basic and acidic residues" evidence="4">
    <location>
        <begin position="17"/>
        <end position="37"/>
    </location>
</feature>
<dbReference type="Proteomes" id="UP000002221">
    <property type="component" value="Chromosome"/>
</dbReference>
<keyword evidence="3" id="KW-0067">ATP-binding</keyword>
<dbReference type="GO" id="GO:0005886">
    <property type="term" value="C:plasma membrane"/>
    <property type="evidence" value="ECO:0007669"/>
    <property type="project" value="TreeGrafter"/>
</dbReference>
<sequence length="1126" mass="125234">MSWSDLFGRRRSPREWNEELRRLKFGTKQEESGKDDGTDAAGKAYPEDASDRPEPKPAEAQPLSGLWLELAGDGHAEDALPELPETPEPEEAEAETAEAEPSDRAAALTDVSAEVASARPQASLADATPGREGARQEPPRPKQEPTAEPPGASVDRGGVPPTARDSRTASLPEGAFMPELAEMFEDDVVMALLYGGAVRLDQIARAIVLRRRRPEQRLWRCLLEVPGVDRETVLAEAARVGGIAPAPVDEERPSVEFIKAILLLLPPSVQHMLFDWQLLPCGFAQGKEGGRVLLLATHDPTRPELKQVLQELRLPAELRYAPERILTKRLAELESFRPPVLEPEPPTPEAQPQVQAPEPEIDRTPAQPEPEPPEPVAETPTPEAADPDAVRKAALPESPEDDEPDGGVGLQEAGTAEVSEPAAPEIQPAEEVPATFAREAPPVADSPAEPLFEPLQGEALEEPKAETTPEAQAEAALETAPEVAVETLDAASDAIGDEKQEADAPEAADDGEDVPPPVKIVLDDLPELKAAIARDRVVSRLLEKDVVALHQVYQAYQRQQDEGLKEPLWRVLAQSDHVPQDAIYEEAARLYAFPIARLEPGKPSPEFVRSVMDTFEEEVRERLIELRVVPFEVDLDAQTGAVKLVLVTHDPMRPEVHRLVHRLKLERFELQYAPRGVIMQALMEAYPRRNEYLERVKEEAAYDLGTSYDAQTELIDEDALEAEINRSKLINLFEATLVEAVRQGASDIHIFPNNQKKVEIHFRIDGRLTRWHVEDKVHPEAFIAVIKDQSMNVDRFERDAAQDGFIQRWIDDHLIRFRVSVLPIANALEDLRSESIVIRVLDDRKVIKDLRLLGLNKKALERFERAIRQPHGMVIVTGPTGSGKSTTLYAALHQVVSPEVNVLTIEDPVEYIIPGVRQIKLNHKLGLEEALRAILRHDPDIVMVGEMRDRQTAELAIKLANTGHLTFSTLHTNDAPSAVSRLYKMGIEPFLIAYAINLVVAQRLIRKVCPACKVEDKDPDYVMLRKLGFTDEEIARTTFYKAGRDRNCKVCKGVGYKGRRAIVEAMYFSRTIRHMIVEAQGSIDEDALREQAIKEGMQTLRDAAREVVLAGETTIEEMIRVTTTEE</sequence>
<dbReference type="eggNOG" id="COG2804">
    <property type="taxonomic scope" value="Bacteria"/>
</dbReference>
<dbReference type="CDD" id="cd01129">
    <property type="entry name" value="PulE-GspE-like"/>
    <property type="match status" value="1"/>
</dbReference>
<evidence type="ECO:0000256" key="3">
    <source>
        <dbReference type="ARBA" id="ARBA00022840"/>
    </source>
</evidence>
<evidence type="ECO:0000256" key="4">
    <source>
        <dbReference type="SAM" id="MobiDB-lite"/>
    </source>
</evidence>
<feature type="compositionally biased region" description="Acidic residues" evidence="4">
    <location>
        <begin position="85"/>
        <end position="100"/>
    </location>
</feature>
<dbReference type="InterPro" id="IPR037257">
    <property type="entry name" value="T2SS_E_N_sf"/>
</dbReference>
<keyword evidence="2" id="KW-0547">Nucleotide-binding</keyword>
<dbReference type="InterPro" id="IPR027417">
    <property type="entry name" value="P-loop_NTPase"/>
</dbReference>
<dbReference type="KEGG" id="rmr:Rmar_0559"/>
<dbReference type="SUPFAM" id="SSF52540">
    <property type="entry name" value="P-loop containing nucleoside triphosphate hydrolases"/>
    <property type="match status" value="1"/>
</dbReference>
<gene>
    <name evidence="6" type="ordered locus">Rmar_0559</name>
</gene>
<protein>
    <submittedName>
        <fullName evidence="6">Type II secretion system protein E</fullName>
    </submittedName>
</protein>
<dbReference type="InterPro" id="IPR001482">
    <property type="entry name" value="T2SS/T4SS_dom"/>
</dbReference>
<accession>D0MF09</accession>
<organism evidence="6 7">
    <name type="scientific">Rhodothermus marinus (strain ATCC 43812 / DSM 4252 / R-10)</name>
    <name type="common">Rhodothermus obamensis</name>
    <dbReference type="NCBI Taxonomy" id="518766"/>
    <lineage>
        <taxon>Bacteria</taxon>
        <taxon>Pseudomonadati</taxon>
        <taxon>Rhodothermota</taxon>
        <taxon>Rhodothermia</taxon>
        <taxon>Rhodothermales</taxon>
        <taxon>Rhodothermaceae</taxon>
        <taxon>Rhodothermus</taxon>
    </lineage>
</organism>
<dbReference type="PANTHER" id="PTHR30258">
    <property type="entry name" value="TYPE II SECRETION SYSTEM PROTEIN GSPE-RELATED"/>
    <property type="match status" value="1"/>
</dbReference>
<feature type="domain" description="Bacterial type II secretion system protein E" evidence="5">
    <location>
        <begin position="935"/>
        <end position="949"/>
    </location>
</feature>
<dbReference type="HOGENOM" id="CLU_279645_0_0_10"/>
<dbReference type="PROSITE" id="PS00662">
    <property type="entry name" value="T2SP_E"/>
    <property type="match status" value="1"/>
</dbReference>
<evidence type="ECO:0000259" key="5">
    <source>
        <dbReference type="PROSITE" id="PS00662"/>
    </source>
</evidence>
<evidence type="ECO:0000313" key="6">
    <source>
        <dbReference type="EMBL" id="ACY47459.1"/>
    </source>
</evidence>
<dbReference type="RefSeq" id="WP_012843071.1">
    <property type="nucleotide sequence ID" value="NC_013501.1"/>
</dbReference>
<dbReference type="Gene3D" id="3.40.50.300">
    <property type="entry name" value="P-loop containing nucleotide triphosphate hydrolases"/>
    <property type="match status" value="1"/>
</dbReference>
<feature type="region of interest" description="Disordered" evidence="4">
    <location>
        <begin position="17"/>
        <end position="171"/>
    </location>
</feature>
<dbReference type="Gene3D" id="3.30.450.90">
    <property type="match status" value="1"/>
</dbReference>
<keyword evidence="7" id="KW-1185">Reference proteome</keyword>
<dbReference type="eggNOG" id="COG4223">
    <property type="taxonomic scope" value="Bacteria"/>
</dbReference>
<dbReference type="EMBL" id="CP001807">
    <property type="protein sequence ID" value="ACY47459.1"/>
    <property type="molecule type" value="Genomic_DNA"/>
</dbReference>
<evidence type="ECO:0000313" key="7">
    <source>
        <dbReference type="Proteomes" id="UP000002221"/>
    </source>
</evidence>
<dbReference type="PANTHER" id="PTHR30258:SF1">
    <property type="entry name" value="PROTEIN TRANSPORT PROTEIN HOFB HOMOLOG"/>
    <property type="match status" value="1"/>
</dbReference>
<name>D0MF09_RHOM4</name>
<feature type="compositionally biased region" description="Low complexity" evidence="4">
    <location>
        <begin position="468"/>
        <end position="481"/>
    </location>
</feature>
<feature type="compositionally biased region" description="Pro residues" evidence="4">
    <location>
        <begin position="340"/>
        <end position="349"/>
    </location>
</feature>